<dbReference type="PROSITE" id="PS50088">
    <property type="entry name" value="ANK_REPEAT"/>
    <property type="match status" value="2"/>
</dbReference>
<comment type="caution">
    <text evidence="4">The sequence shown here is derived from an EMBL/GenBank/DDBJ whole genome shotgun (WGS) entry which is preliminary data.</text>
</comment>
<dbReference type="EMBL" id="VJMJ01000131">
    <property type="protein sequence ID" value="KAF0732534.1"/>
    <property type="molecule type" value="Genomic_DNA"/>
</dbReference>
<dbReference type="SUPFAM" id="SSF48452">
    <property type="entry name" value="TPR-like"/>
    <property type="match status" value="2"/>
</dbReference>
<dbReference type="InterPro" id="IPR036770">
    <property type="entry name" value="Ankyrin_rpt-contain_sf"/>
</dbReference>
<evidence type="ECO:0000256" key="1">
    <source>
        <dbReference type="ARBA" id="ARBA00022737"/>
    </source>
</evidence>
<evidence type="ECO:0000313" key="4">
    <source>
        <dbReference type="EMBL" id="KAF0732534.1"/>
    </source>
</evidence>
<dbReference type="AlphaFoldDB" id="A0A6G0WYD5"/>
<proteinExistence type="predicted"/>
<dbReference type="SMART" id="SM00248">
    <property type="entry name" value="ANK"/>
    <property type="match status" value="4"/>
</dbReference>
<dbReference type="InterPro" id="IPR011990">
    <property type="entry name" value="TPR-like_helical_dom_sf"/>
</dbReference>
<dbReference type="Gene3D" id="1.25.40.10">
    <property type="entry name" value="Tetratricopeptide repeat domain"/>
    <property type="match status" value="2"/>
</dbReference>
<evidence type="ECO:0000256" key="3">
    <source>
        <dbReference type="PROSITE-ProRule" id="PRU00023"/>
    </source>
</evidence>
<dbReference type="PANTHER" id="PTHR24198:SF165">
    <property type="entry name" value="ANKYRIN REPEAT-CONTAINING PROTEIN-RELATED"/>
    <property type="match status" value="1"/>
</dbReference>
<dbReference type="Proteomes" id="UP000481153">
    <property type="component" value="Unassembled WGS sequence"/>
</dbReference>
<keyword evidence="2 3" id="KW-0040">ANK repeat</keyword>
<dbReference type="Pfam" id="PF12796">
    <property type="entry name" value="Ank_2"/>
    <property type="match status" value="1"/>
</dbReference>
<feature type="repeat" description="ANK" evidence="3">
    <location>
        <begin position="111"/>
        <end position="143"/>
    </location>
</feature>
<sequence length="464" mass="51864">MLAMTWRVDFFFQRNRQRNGIMRLEVDDRGVRDGKTIVGKAERDVWTIWYAAEHGHAEQVRGLLDRQMIHVDAREPRMQWTALHLAARHAQDDVIAVLLAFRASVDLVDKDGNTPLHLGAGYGSFKACVRLLEGGADTQCLNHAKLTALDVAVKMDRRDVVQLLQSWIPVELTAAQRREKQQRVQAFVTDQDRALQQEPEAIYLQLRALRAKEAALGSTHPGIVANLTKLSKLYKAECRPDDALAAMRRAVDVQTLHTVANDLNLAILRNNLAALLFAYRDRWPTAVEETVALLQQALAVFSTGSSHNVDSAMCLENLCICLKYSSQHALADGFMLDLLAQFHGTFGMEHEKVLGLQLSLASKYIAQKRFKEGLELYATCLDITAKKHGQRDVAVAHCHDYIGRAYFVMGDFKMAEQALRASLAILLALFDASHEQVIRGHNNLAVVAIAQQDANDVRARLSSL</sequence>
<feature type="repeat" description="ANK" evidence="3">
    <location>
        <begin position="78"/>
        <end position="110"/>
    </location>
</feature>
<keyword evidence="1" id="KW-0677">Repeat</keyword>
<organism evidence="4 5">
    <name type="scientific">Aphanomyces euteiches</name>
    <dbReference type="NCBI Taxonomy" id="100861"/>
    <lineage>
        <taxon>Eukaryota</taxon>
        <taxon>Sar</taxon>
        <taxon>Stramenopiles</taxon>
        <taxon>Oomycota</taxon>
        <taxon>Saprolegniomycetes</taxon>
        <taxon>Saprolegniales</taxon>
        <taxon>Verrucalvaceae</taxon>
        <taxon>Aphanomyces</taxon>
    </lineage>
</organism>
<dbReference type="PANTHER" id="PTHR24198">
    <property type="entry name" value="ANKYRIN REPEAT AND PROTEIN KINASE DOMAIN-CONTAINING PROTEIN"/>
    <property type="match status" value="1"/>
</dbReference>
<dbReference type="SUPFAM" id="SSF48403">
    <property type="entry name" value="Ankyrin repeat"/>
    <property type="match status" value="1"/>
</dbReference>
<gene>
    <name evidence="4" type="ORF">Ae201684_010427</name>
</gene>
<evidence type="ECO:0000256" key="2">
    <source>
        <dbReference type="ARBA" id="ARBA00023043"/>
    </source>
</evidence>
<dbReference type="VEuPathDB" id="FungiDB:AeMF1_021565"/>
<name>A0A6G0WYD5_9STRA</name>
<accession>A0A6G0WYD5</accession>
<keyword evidence="5" id="KW-1185">Reference proteome</keyword>
<dbReference type="PROSITE" id="PS50297">
    <property type="entry name" value="ANK_REP_REGION"/>
    <property type="match status" value="2"/>
</dbReference>
<dbReference type="Gene3D" id="1.25.40.20">
    <property type="entry name" value="Ankyrin repeat-containing domain"/>
    <property type="match status" value="2"/>
</dbReference>
<dbReference type="Pfam" id="PF13424">
    <property type="entry name" value="TPR_12"/>
    <property type="match status" value="1"/>
</dbReference>
<reference evidence="4 5" key="1">
    <citation type="submission" date="2019-07" db="EMBL/GenBank/DDBJ databases">
        <title>Genomics analysis of Aphanomyces spp. identifies a new class of oomycete effector associated with host adaptation.</title>
        <authorList>
            <person name="Gaulin E."/>
        </authorList>
    </citation>
    <scope>NUCLEOTIDE SEQUENCE [LARGE SCALE GENOMIC DNA]</scope>
    <source>
        <strain evidence="4 5">ATCC 201684</strain>
    </source>
</reference>
<evidence type="ECO:0000313" key="5">
    <source>
        <dbReference type="Proteomes" id="UP000481153"/>
    </source>
</evidence>
<dbReference type="InterPro" id="IPR002110">
    <property type="entry name" value="Ankyrin_rpt"/>
</dbReference>
<protein>
    <submittedName>
        <fullName evidence="4">Uncharacterized protein</fullName>
    </submittedName>
</protein>